<dbReference type="Proteomes" id="UP001162891">
    <property type="component" value="Chromosome"/>
</dbReference>
<evidence type="ECO:0000256" key="1">
    <source>
        <dbReference type="SAM" id="SignalP"/>
    </source>
</evidence>
<accession>A0ABN6MPU1</accession>
<evidence type="ECO:0000313" key="2">
    <source>
        <dbReference type="EMBL" id="BDG03036.1"/>
    </source>
</evidence>
<sequence length="197" mass="20859">MSPAPRYAAHMRALMAASLAAALLASAPAFAQAPPFEPTGEVRFLGWGSTGSGAAFDADRIIGPSVNLTRREDGSWAGDLVGQNLDLQVSPKKLTGPNVNVGYETKDGRTTIEGLFFGQRIRLELDKKRLHGKVGVCSLDLSRKNPQFFQGEMGCTPSGRNAFPQTSRASLQLIGEAGSDQPPMPQLALALIAILPG</sequence>
<gene>
    <name evidence="2" type="ORF">AMOR_20320</name>
</gene>
<evidence type="ECO:0000313" key="3">
    <source>
        <dbReference type="Proteomes" id="UP001162891"/>
    </source>
</evidence>
<dbReference type="EMBL" id="AP025591">
    <property type="protein sequence ID" value="BDG03036.1"/>
    <property type="molecule type" value="Genomic_DNA"/>
</dbReference>
<reference evidence="3" key="1">
    <citation type="journal article" date="2022" name="Int. J. Syst. Evol. Microbiol.">
        <title>Anaeromyxobacter oryzae sp. nov., Anaeromyxobacter diazotrophicus sp. nov. and Anaeromyxobacter paludicola sp. nov., isolated from paddy soils.</title>
        <authorList>
            <person name="Itoh H."/>
            <person name="Xu Z."/>
            <person name="Mise K."/>
            <person name="Masuda Y."/>
            <person name="Ushijima N."/>
            <person name="Hayakawa C."/>
            <person name="Shiratori Y."/>
            <person name="Senoo K."/>
        </authorList>
    </citation>
    <scope>NUCLEOTIDE SEQUENCE [LARGE SCALE GENOMIC DNA]</scope>
    <source>
        <strain evidence="3">Red232</strain>
    </source>
</reference>
<proteinExistence type="predicted"/>
<name>A0ABN6MPU1_9BACT</name>
<protein>
    <submittedName>
        <fullName evidence="2">Uncharacterized protein</fullName>
    </submittedName>
</protein>
<feature type="chain" id="PRO_5046694325" evidence="1">
    <location>
        <begin position="32"/>
        <end position="197"/>
    </location>
</feature>
<keyword evidence="3" id="KW-1185">Reference proteome</keyword>
<feature type="signal peptide" evidence="1">
    <location>
        <begin position="1"/>
        <end position="31"/>
    </location>
</feature>
<keyword evidence="1" id="KW-0732">Signal</keyword>
<organism evidence="2 3">
    <name type="scientific">Anaeromyxobacter oryzae</name>
    <dbReference type="NCBI Taxonomy" id="2918170"/>
    <lineage>
        <taxon>Bacteria</taxon>
        <taxon>Pseudomonadati</taxon>
        <taxon>Myxococcota</taxon>
        <taxon>Myxococcia</taxon>
        <taxon>Myxococcales</taxon>
        <taxon>Cystobacterineae</taxon>
        <taxon>Anaeromyxobacteraceae</taxon>
        <taxon>Anaeromyxobacter</taxon>
    </lineage>
</organism>